<dbReference type="Pfam" id="PF00768">
    <property type="entry name" value="Peptidase_S11"/>
    <property type="match status" value="1"/>
</dbReference>
<dbReference type="EMBL" id="AP024702">
    <property type="protein sequence ID" value="BCX50361.1"/>
    <property type="molecule type" value="Genomic_DNA"/>
</dbReference>
<dbReference type="InterPro" id="IPR001967">
    <property type="entry name" value="Peptidase_S11_N"/>
</dbReference>
<keyword evidence="5" id="KW-0573">Peptidoglycan synthesis</keyword>
<keyword evidence="6" id="KW-0961">Cell wall biogenesis/degradation</keyword>
<gene>
    <name evidence="9" type="ORF">HAHE_42690</name>
</gene>
<dbReference type="InterPro" id="IPR018044">
    <property type="entry name" value="Peptidase_S11"/>
</dbReference>
<dbReference type="Proteomes" id="UP001374893">
    <property type="component" value="Chromosome"/>
</dbReference>
<evidence type="ECO:0000256" key="7">
    <source>
        <dbReference type="RuleBase" id="RU004016"/>
    </source>
</evidence>
<keyword evidence="2" id="KW-0732">Signal</keyword>
<evidence type="ECO:0000313" key="9">
    <source>
        <dbReference type="EMBL" id="BCX50361.1"/>
    </source>
</evidence>
<dbReference type="InterPro" id="IPR012338">
    <property type="entry name" value="Beta-lactam/transpept-like"/>
</dbReference>
<keyword evidence="4" id="KW-0133">Cell shape</keyword>
<feature type="domain" description="Peptidase S11 D-alanyl-D-alanine carboxypeptidase A N-terminal" evidence="8">
    <location>
        <begin position="1"/>
        <end position="218"/>
    </location>
</feature>
<evidence type="ECO:0000256" key="2">
    <source>
        <dbReference type="ARBA" id="ARBA00022729"/>
    </source>
</evidence>
<sequence>MVVEAHSGKVLIATNSTVKRPVASLTKVATAVLVVDWAEAAGVDVATREVVVPASVAQLPGANPMKLVPGERMSMLDALSSAVMGSDNAAALTLADHVGREFLARKGRSGDPVQAFVVEMNHLAEALEMGKTKFTNPHGLELPSSVGLSTAADIAKLSIYAMRRPGFTFISRQKVREVTVNGAEGARTFKVNNTNELVSETIIGLKTGTTRAAGECLSVAVERAPLIRPKADGSKGVTPRRLIVVLLNSPDRFGRAKALIPRGWAIYDEWVRGGAVVENRKREILSVPDPR</sequence>
<evidence type="ECO:0000256" key="1">
    <source>
        <dbReference type="ARBA" id="ARBA00007164"/>
    </source>
</evidence>
<accession>A0ABM7RJB4</accession>
<dbReference type="PANTHER" id="PTHR21581">
    <property type="entry name" value="D-ALANYL-D-ALANINE CARBOXYPEPTIDASE"/>
    <property type="match status" value="1"/>
</dbReference>
<proteinExistence type="inferred from homology"/>
<evidence type="ECO:0000313" key="10">
    <source>
        <dbReference type="Proteomes" id="UP001374893"/>
    </source>
</evidence>
<organism evidence="9 10">
    <name type="scientific">Haloferula helveola</name>
    <dbReference type="NCBI Taxonomy" id="490095"/>
    <lineage>
        <taxon>Bacteria</taxon>
        <taxon>Pseudomonadati</taxon>
        <taxon>Verrucomicrobiota</taxon>
        <taxon>Verrucomicrobiia</taxon>
        <taxon>Verrucomicrobiales</taxon>
        <taxon>Verrucomicrobiaceae</taxon>
        <taxon>Haloferula</taxon>
    </lineage>
</organism>
<evidence type="ECO:0000256" key="4">
    <source>
        <dbReference type="ARBA" id="ARBA00022960"/>
    </source>
</evidence>
<evidence type="ECO:0000256" key="5">
    <source>
        <dbReference type="ARBA" id="ARBA00022984"/>
    </source>
</evidence>
<comment type="similarity">
    <text evidence="1 7">Belongs to the peptidase S11 family.</text>
</comment>
<dbReference type="Gene3D" id="3.40.710.10">
    <property type="entry name" value="DD-peptidase/beta-lactamase superfamily"/>
    <property type="match status" value="1"/>
</dbReference>
<protein>
    <recommendedName>
        <fullName evidence="8">Peptidase S11 D-alanyl-D-alanine carboxypeptidase A N-terminal domain-containing protein</fullName>
    </recommendedName>
</protein>
<keyword evidence="3" id="KW-0378">Hydrolase</keyword>
<dbReference type="SUPFAM" id="SSF56601">
    <property type="entry name" value="beta-lactamase/transpeptidase-like"/>
    <property type="match status" value="1"/>
</dbReference>
<evidence type="ECO:0000259" key="8">
    <source>
        <dbReference type="Pfam" id="PF00768"/>
    </source>
</evidence>
<name>A0ABM7RJB4_9BACT</name>
<evidence type="ECO:0000256" key="6">
    <source>
        <dbReference type="ARBA" id="ARBA00023316"/>
    </source>
</evidence>
<keyword evidence="10" id="KW-1185">Reference proteome</keyword>
<dbReference type="PRINTS" id="PR00725">
    <property type="entry name" value="DADACBPTASE1"/>
</dbReference>
<evidence type="ECO:0000256" key="3">
    <source>
        <dbReference type="ARBA" id="ARBA00022801"/>
    </source>
</evidence>
<dbReference type="PANTHER" id="PTHR21581:SF6">
    <property type="entry name" value="TRAFFICKING PROTEIN PARTICLE COMPLEX SUBUNIT 12"/>
    <property type="match status" value="1"/>
</dbReference>
<reference evidence="9 10" key="1">
    <citation type="submission" date="2021-06" db="EMBL/GenBank/DDBJ databases">
        <title>Complete genome of Haloferula helveola possessing various polysaccharide degrading enzymes.</title>
        <authorList>
            <person name="Takami H."/>
            <person name="Huang C."/>
            <person name="Hamasaki K."/>
        </authorList>
    </citation>
    <scope>NUCLEOTIDE SEQUENCE [LARGE SCALE GENOMIC DNA]</scope>
    <source>
        <strain evidence="9 10">CN-1</strain>
    </source>
</reference>